<feature type="domain" description="Clathrin adaptor alpha/beta/gamma-adaptin appendage Ig-like subdomain" evidence="10">
    <location>
        <begin position="721"/>
        <end position="832"/>
    </location>
</feature>
<feature type="compositionally biased region" description="Low complexity" evidence="9">
    <location>
        <begin position="671"/>
        <end position="683"/>
    </location>
</feature>
<dbReference type="Pfam" id="PF02883">
    <property type="entry name" value="Alpha_adaptinC2"/>
    <property type="match status" value="1"/>
</dbReference>
<dbReference type="VEuPathDB" id="FungiDB:YALI0_C18623g"/>
<evidence type="ECO:0000313" key="11">
    <source>
        <dbReference type="EMBL" id="AOW03057.1"/>
    </source>
</evidence>
<dbReference type="Gene3D" id="2.60.40.1230">
    <property type="match status" value="1"/>
</dbReference>
<keyword evidence="3 7" id="KW-0254">Endocytosis</keyword>
<dbReference type="AlphaFoldDB" id="A0A1H6Q588"/>
<dbReference type="InterPro" id="IPR009028">
    <property type="entry name" value="Coatomer/calthrin_app_sub_C"/>
</dbReference>
<evidence type="ECO:0000256" key="3">
    <source>
        <dbReference type="ARBA" id="ARBA00022583"/>
    </source>
</evidence>
<dbReference type="eggNOG" id="KOG1077">
    <property type="taxonomic scope" value="Eukaryota"/>
</dbReference>
<dbReference type="GO" id="GO:0035615">
    <property type="term" value="F:clathrin adaptor activity"/>
    <property type="evidence" value="ECO:0007669"/>
    <property type="project" value="InterPro"/>
</dbReference>
<dbReference type="SMART" id="SM00809">
    <property type="entry name" value="Alpha_adaptinC2"/>
    <property type="match status" value="1"/>
</dbReference>
<dbReference type="GO" id="GO:0072583">
    <property type="term" value="P:clathrin-dependent endocytosis"/>
    <property type="evidence" value="ECO:0007669"/>
    <property type="project" value="InterPro"/>
</dbReference>
<protein>
    <recommendedName>
        <fullName evidence="7">AP-2 complex subunit alpha</fullName>
    </recommendedName>
</protein>
<feature type="region of interest" description="Disordered" evidence="9">
    <location>
        <begin position="667"/>
        <end position="711"/>
    </location>
</feature>
<dbReference type="InterPro" id="IPR012295">
    <property type="entry name" value="TBP_dom_sf"/>
</dbReference>
<proteinExistence type="inferred from homology"/>
<comment type="similarity">
    <text evidence="7">Belongs to the adaptor complexes large subunit family.</text>
</comment>
<dbReference type="VEuPathDB" id="FungiDB:YALI1_C25829g"/>
<dbReference type="InterPro" id="IPR050840">
    <property type="entry name" value="Adaptor_Complx_Large_Subunit"/>
</dbReference>
<name>A0A1H6Q588_YARLL</name>
<evidence type="ECO:0000256" key="4">
    <source>
        <dbReference type="ARBA" id="ARBA00022927"/>
    </source>
</evidence>
<gene>
    <name evidence="11" type="ORF">YALI1_C25829g</name>
</gene>
<dbReference type="InterPro" id="IPR013041">
    <property type="entry name" value="Clathrin_app_Ig-like_sf"/>
</dbReference>
<dbReference type="Gene3D" id="3.30.310.10">
    <property type="entry name" value="TATA-Binding Protein"/>
    <property type="match status" value="1"/>
</dbReference>
<keyword evidence="6 7" id="KW-0168">Coated pit</keyword>
<evidence type="ECO:0000256" key="6">
    <source>
        <dbReference type="ARBA" id="ARBA00023176"/>
    </source>
</evidence>
<evidence type="ECO:0000256" key="7">
    <source>
        <dbReference type="PIRNR" id="PIRNR037091"/>
    </source>
</evidence>
<evidence type="ECO:0000256" key="8">
    <source>
        <dbReference type="PIRSR" id="PIRSR037091-1"/>
    </source>
</evidence>
<dbReference type="EMBL" id="CP017555">
    <property type="protein sequence ID" value="AOW03057.1"/>
    <property type="molecule type" value="Genomic_DNA"/>
</dbReference>
<dbReference type="InterPro" id="IPR003164">
    <property type="entry name" value="Clathrin_a-adaptin_app_sub_C"/>
</dbReference>
<dbReference type="SUPFAM" id="SSF48371">
    <property type="entry name" value="ARM repeat"/>
    <property type="match status" value="1"/>
</dbReference>
<dbReference type="InterPro" id="IPR016024">
    <property type="entry name" value="ARM-type_fold"/>
</dbReference>
<keyword evidence="4 7" id="KW-0653">Protein transport</keyword>
<dbReference type="InterPro" id="IPR008152">
    <property type="entry name" value="Clathrin_a/b/g-adaptin_app_Ig"/>
</dbReference>
<feature type="binding site" evidence="8">
    <location>
        <position position="76"/>
    </location>
    <ligand>
        <name>a 1,2-diacyl-sn-glycero-3-phospho-(1D-myo-inositol-3,4,5-trisphosphate)</name>
        <dbReference type="ChEBI" id="CHEBI:57836"/>
    </ligand>
</feature>
<dbReference type="GO" id="GO:0006886">
    <property type="term" value="P:intracellular protein transport"/>
    <property type="evidence" value="ECO:0007669"/>
    <property type="project" value="UniProtKB-UniRule"/>
</dbReference>
<dbReference type="Pfam" id="PF02296">
    <property type="entry name" value="Alpha_adaptin_C"/>
    <property type="match status" value="1"/>
</dbReference>
<feature type="binding site" evidence="8">
    <location>
        <position position="67"/>
    </location>
    <ligand>
        <name>a 1,2-diacyl-sn-glycero-3-phospho-(1D-myo-inositol-3,4,5-trisphosphate)</name>
        <dbReference type="ChEBI" id="CHEBI:57836"/>
    </ligand>
</feature>
<dbReference type="Pfam" id="PF01602">
    <property type="entry name" value="Adaptin_N"/>
    <property type="match status" value="1"/>
</dbReference>
<evidence type="ECO:0000256" key="5">
    <source>
        <dbReference type="ARBA" id="ARBA00023136"/>
    </source>
</evidence>
<reference evidence="11 12" key="1">
    <citation type="journal article" date="2016" name="PLoS ONE">
        <title>Sequence Assembly of Yarrowia lipolytica Strain W29/CLIB89 Shows Transposable Element Diversity.</title>
        <authorList>
            <person name="Magnan C."/>
            <person name="Yu J."/>
            <person name="Chang I."/>
            <person name="Jahn E."/>
            <person name="Kanomata Y."/>
            <person name="Wu J."/>
            <person name="Zeller M."/>
            <person name="Oakes M."/>
            <person name="Baldi P."/>
            <person name="Sandmeyer S."/>
        </authorList>
    </citation>
    <scope>NUCLEOTIDE SEQUENCE [LARGE SCALE GENOMIC DNA]</scope>
    <source>
        <strain evidence="12">CLIB89(W29)</strain>
    </source>
</reference>
<evidence type="ECO:0000313" key="12">
    <source>
        <dbReference type="Proteomes" id="UP000182444"/>
    </source>
</evidence>
<dbReference type="PANTHER" id="PTHR22780">
    <property type="entry name" value="ADAPTIN, ALPHA/GAMMA/EPSILON"/>
    <property type="match status" value="1"/>
</dbReference>
<dbReference type="PIRSF" id="PIRSF037091">
    <property type="entry name" value="AP2_complex_alpha"/>
    <property type="match status" value="1"/>
</dbReference>
<sequence length="955" mass="107265">MEEIKNLKNIGRKIRPKESQQKLGELIRPKEKDMKGLTQFIADLRNARAREMEEKRVNQELANIRQKFTDPNLSGYQKKKYVGKLLYIYILGYKVDFGHLECVKLINSTKLSEKQMGYIALSVLINEDHELVHMVINSVQKDLDGMDEMHNCLALHLVATVGSEMMGSELNHDVYKLLISPTSSTFVRKKASLALLRLFRKNPNIVEPQWYDRIIALIDDPDLGVATSVCSLAIALVQHDPEACATSHIRVVRRLYDLCVNNQAPRDYIYYGVQSPWLLVKMLKLLQYYPPPDAANETTTDMLRQTVLETVDKCSQPAQSSQQSNAQHAVLFEAINLCIHMDMAPDAKLLSILGDFISSKETNLRYLALTALARLAARYEVSSQMSENSALPVKKFLITVLGNLKDKDISIRRKSLDVLYCVCDSSNVKTIVAELLRYLVTADFAIREEMVIKIAVLVEKYATEYKWYVDISLKLIAVAGAHVSEEVWQRVVQIVVNNESLQQYASQTLNTYLAQPQCQECMVKTGAYVLGEYGDLLTEVQPIQLFYNLHSHFRQVSAPTKAMLLSTYIKLANMFPDIKPHISRVLTAYTSSADSEIQQRAIEYVSIIQKPELLKTICDEMPPFEGRTSALLSRLHARELTSQDQRSWGLGKSGKSEVDAIRSKSIMRKNSQISSSNRSDSASPFGDENNVTTGNKTTPPPPPSRGVSHSGLSPNWDLGFYDLCIKDEGTFFKDPVMQVGLKSEYRKNLGCVILYFVNNSGTKISSLSCEITNKEPDNLTVSTKNFPDSSIEPNKQTQQVIILNCHKPFTSSPTIKITYMAGTLKVLHLKLPIVISKFMTASQVSTGDFQNRWNQLADKESRRIFKPQDISKSANPAHNLKVMKGFGWSIDAQQSTRDAIYGAGVLYTSVSGNFGLLGCLQKLQGNQFSITIRGTNAVLPAIVGKCMSDYYQDIM</sequence>
<organism evidence="11 12">
    <name type="scientific">Yarrowia lipolytica</name>
    <name type="common">Candida lipolytica</name>
    <dbReference type="NCBI Taxonomy" id="4952"/>
    <lineage>
        <taxon>Eukaryota</taxon>
        <taxon>Fungi</taxon>
        <taxon>Dikarya</taxon>
        <taxon>Ascomycota</taxon>
        <taxon>Saccharomycotina</taxon>
        <taxon>Dipodascomycetes</taxon>
        <taxon>Dipodascales</taxon>
        <taxon>Dipodascales incertae sedis</taxon>
        <taxon>Yarrowia</taxon>
    </lineage>
</organism>
<evidence type="ECO:0000256" key="1">
    <source>
        <dbReference type="ARBA" id="ARBA00004277"/>
    </source>
</evidence>
<dbReference type="GeneID" id="2909958"/>
<comment type="function">
    <text evidence="7">Adaptins are components of the adaptor complexes which link clathrin to receptors in coated vesicles. Clathrin-associated protein complexes are believed to interact with the cytoplasmic tails of membrane proteins, leading to their selection and concentration.</text>
</comment>
<dbReference type="OrthoDB" id="28053at2759"/>
<dbReference type="KEGG" id="yli:2909958"/>
<feature type="binding site" evidence="8">
    <location>
        <begin position="80"/>
        <end position="84"/>
    </location>
    <ligand>
        <name>a 1,2-diacyl-sn-glycero-3-phospho-(1D-myo-inositol-3,4,5-trisphosphate)</name>
        <dbReference type="ChEBI" id="CHEBI:57836"/>
    </ligand>
</feature>
<dbReference type="InterPro" id="IPR017104">
    <property type="entry name" value="AP2_complex_asu"/>
</dbReference>
<dbReference type="Proteomes" id="UP000182444">
    <property type="component" value="Chromosome 1C"/>
</dbReference>
<accession>A0A1H6Q588</accession>
<dbReference type="InterPro" id="IPR002553">
    <property type="entry name" value="Clathrin/coatomer_adapt-like_N"/>
</dbReference>
<evidence type="ECO:0000259" key="10">
    <source>
        <dbReference type="SMART" id="SM00809"/>
    </source>
</evidence>
<keyword evidence="5 7" id="KW-0472">Membrane</keyword>
<dbReference type="Gene3D" id="1.25.10.10">
    <property type="entry name" value="Leucine-rich Repeat Variant"/>
    <property type="match status" value="1"/>
</dbReference>
<dbReference type="GO" id="GO:0030122">
    <property type="term" value="C:AP-2 adaptor complex"/>
    <property type="evidence" value="ECO:0007669"/>
    <property type="project" value="InterPro"/>
</dbReference>
<keyword evidence="2 7" id="KW-0813">Transport</keyword>
<dbReference type="SUPFAM" id="SSF49348">
    <property type="entry name" value="Clathrin adaptor appendage domain"/>
    <property type="match status" value="1"/>
</dbReference>
<comment type="subcellular location">
    <subcellularLocation>
        <location evidence="1">Membrane</location>
        <location evidence="1">Coated pit</location>
        <topology evidence="1">Peripheral membrane protein</topology>
        <orientation evidence="1">Cytoplasmic side</orientation>
    </subcellularLocation>
</comment>
<dbReference type="SUPFAM" id="SSF55711">
    <property type="entry name" value="Subdomain of clathrin and coatomer appendage domain"/>
    <property type="match status" value="1"/>
</dbReference>
<evidence type="ECO:0000256" key="2">
    <source>
        <dbReference type="ARBA" id="ARBA00022448"/>
    </source>
</evidence>
<evidence type="ECO:0000256" key="9">
    <source>
        <dbReference type="SAM" id="MobiDB-lite"/>
    </source>
</evidence>
<dbReference type="InterPro" id="IPR011989">
    <property type="entry name" value="ARM-like"/>
</dbReference>
<dbReference type="RefSeq" id="XP_501983.2">
    <property type="nucleotide sequence ID" value="XM_501983.2"/>
</dbReference>